<dbReference type="CDD" id="cd01948">
    <property type="entry name" value="EAL"/>
    <property type="match status" value="1"/>
</dbReference>
<dbReference type="Pfam" id="PF00990">
    <property type="entry name" value="GGDEF"/>
    <property type="match status" value="1"/>
</dbReference>
<protein>
    <submittedName>
        <fullName evidence="4">Unannotated protein</fullName>
    </submittedName>
</protein>
<feature type="transmembrane region" description="Helical" evidence="1">
    <location>
        <begin position="249"/>
        <end position="270"/>
    </location>
</feature>
<feature type="transmembrane region" description="Helical" evidence="1">
    <location>
        <begin position="98"/>
        <end position="116"/>
    </location>
</feature>
<dbReference type="Pfam" id="PF00563">
    <property type="entry name" value="EAL"/>
    <property type="match status" value="1"/>
</dbReference>
<feature type="transmembrane region" description="Helical" evidence="1">
    <location>
        <begin position="71"/>
        <end position="91"/>
    </location>
</feature>
<dbReference type="CDD" id="cd01949">
    <property type="entry name" value="GGDEF"/>
    <property type="match status" value="1"/>
</dbReference>
<keyword evidence="1" id="KW-1133">Transmembrane helix</keyword>
<feature type="transmembrane region" description="Helical" evidence="1">
    <location>
        <begin position="197"/>
        <end position="215"/>
    </location>
</feature>
<proteinExistence type="predicted"/>
<dbReference type="PROSITE" id="PS50883">
    <property type="entry name" value="EAL"/>
    <property type="match status" value="1"/>
</dbReference>
<dbReference type="InterPro" id="IPR001633">
    <property type="entry name" value="EAL_dom"/>
</dbReference>
<dbReference type="InterPro" id="IPR035919">
    <property type="entry name" value="EAL_sf"/>
</dbReference>
<dbReference type="PANTHER" id="PTHR44757:SF2">
    <property type="entry name" value="BIOFILM ARCHITECTURE MAINTENANCE PROTEIN MBAA"/>
    <property type="match status" value="1"/>
</dbReference>
<reference evidence="4" key="1">
    <citation type="submission" date="2020-05" db="EMBL/GenBank/DDBJ databases">
        <authorList>
            <person name="Chiriac C."/>
            <person name="Salcher M."/>
            <person name="Ghai R."/>
            <person name="Kavagutti S V."/>
        </authorList>
    </citation>
    <scope>NUCLEOTIDE SEQUENCE</scope>
</reference>
<dbReference type="Gene3D" id="3.20.20.450">
    <property type="entry name" value="EAL domain"/>
    <property type="match status" value="1"/>
</dbReference>
<dbReference type="AlphaFoldDB" id="A0A6J7TUI6"/>
<dbReference type="InterPro" id="IPR043128">
    <property type="entry name" value="Rev_trsase/Diguanyl_cyclase"/>
</dbReference>
<dbReference type="InterPro" id="IPR029787">
    <property type="entry name" value="Nucleotide_cyclase"/>
</dbReference>
<evidence type="ECO:0000256" key="1">
    <source>
        <dbReference type="SAM" id="Phobius"/>
    </source>
</evidence>
<accession>A0A6J7TUI6</accession>
<feature type="transmembrane region" description="Helical" evidence="1">
    <location>
        <begin position="128"/>
        <end position="146"/>
    </location>
</feature>
<feature type="domain" description="EAL" evidence="2">
    <location>
        <begin position="528"/>
        <end position="784"/>
    </location>
</feature>
<evidence type="ECO:0000313" key="4">
    <source>
        <dbReference type="EMBL" id="CAB5057125.1"/>
    </source>
</evidence>
<dbReference type="InterPro" id="IPR052155">
    <property type="entry name" value="Biofilm_reg_signaling"/>
</dbReference>
<dbReference type="SUPFAM" id="SSF141868">
    <property type="entry name" value="EAL domain-like"/>
    <property type="match status" value="1"/>
</dbReference>
<keyword evidence="1" id="KW-0472">Membrane</keyword>
<dbReference type="EMBL" id="CAFBQH010000146">
    <property type="protein sequence ID" value="CAB5057125.1"/>
    <property type="molecule type" value="Genomic_DNA"/>
</dbReference>
<evidence type="ECO:0000259" key="3">
    <source>
        <dbReference type="PROSITE" id="PS50887"/>
    </source>
</evidence>
<name>A0A6J7TUI6_9ZZZZ</name>
<sequence>MNSDYLFVAPLQAPRQTSFLVVPSFWFDWAVTTCRIRDKVARRALSASAWTLASLAIALGTAHGITADDLIKFTTIAGLALAVIGIVVGLFIHKAPNAVLAVTTISAGSIIAARLIEDRTSAPNSLAIESLWLLSQVALIVGLLFIVRRRLVGQAANVLADGLIVGIGAWLIVWVYLIQPSIGLAGHTASTTTVQSITLGLSMVVLFLLATFVFSDSTPSPANAFLGIAISLCLVGVILRAVLARGDVSFAMSTLDSPILMAIVFAGAAFCHPTIRHIAMAGAHTVSPALMTRLVTTTMSLVAPIIVLAVDSPANDQDTLVRTITVSVLALVVMTRVVQSVRLNATTQEQLVRNALTDSLTGLPNRVLMVQYIDSAVRSAWRTPRQPTVLFIDVDRFKNINDSLGHFIGDDVLTEIARRLQSAVPQHATVARIAGDEFVVLDPTTESLTQSVLLAEHVLDSLRSPISTRDGDMFVTASIGVAYAPSGIELSAADLLRHSDTAMYRAKHAGRNCIALFDESMLESVTKRLDVETALYRALERNELHLVHQPIVDIDLGIVVGFEALMRWDRGQSSVVPPDEFIPIAEETGIIVPLGSWALNDALMQLRSWIDAGHCSPSTTMSVNVSVRQLHDPQFVTVVSEALAASGVPAEQLWLEVTESVMITEPTQALASLHRLHAIGVRIAIDDFGTGYSSLSLLQRFPIQCIKIDRAFVNDVVSEPATQNIVRTIVAMATAMNADIVAEGVENLEQLSQLSALDCHRAQGYLFSRPVHVDDVPRVVRFIEDPTNWRAITGKN</sequence>
<feature type="transmembrane region" description="Helical" evidence="1">
    <location>
        <begin position="290"/>
        <end position="308"/>
    </location>
</feature>
<feature type="transmembrane region" description="Helical" evidence="1">
    <location>
        <begin position="158"/>
        <end position="177"/>
    </location>
</feature>
<gene>
    <name evidence="4" type="ORF">UFOPK4293_01607</name>
</gene>
<dbReference type="PANTHER" id="PTHR44757">
    <property type="entry name" value="DIGUANYLATE CYCLASE DGCP"/>
    <property type="match status" value="1"/>
</dbReference>
<evidence type="ECO:0000259" key="2">
    <source>
        <dbReference type="PROSITE" id="PS50883"/>
    </source>
</evidence>
<feature type="transmembrane region" description="Helical" evidence="1">
    <location>
        <begin position="222"/>
        <end position="243"/>
    </location>
</feature>
<dbReference type="SMART" id="SM00052">
    <property type="entry name" value="EAL"/>
    <property type="match status" value="1"/>
</dbReference>
<feature type="transmembrane region" description="Helical" evidence="1">
    <location>
        <begin position="45"/>
        <end position="65"/>
    </location>
</feature>
<dbReference type="InterPro" id="IPR000160">
    <property type="entry name" value="GGDEF_dom"/>
</dbReference>
<dbReference type="Gene3D" id="3.30.70.270">
    <property type="match status" value="1"/>
</dbReference>
<dbReference type="SMART" id="SM00267">
    <property type="entry name" value="GGDEF"/>
    <property type="match status" value="1"/>
</dbReference>
<dbReference type="SUPFAM" id="SSF55073">
    <property type="entry name" value="Nucleotide cyclase"/>
    <property type="match status" value="1"/>
</dbReference>
<dbReference type="PROSITE" id="PS50887">
    <property type="entry name" value="GGDEF"/>
    <property type="match status" value="1"/>
</dbReference>
<organism evidence="4">
    <name type="scientific">freshwater metagenome</name>
    <dbReference type="NCBI Taxonomy" id="449393"/>
    <lineage>
        <taxon>unclassified sequences</taxon>
        <taxon>metagenomes</taxon>
        <taxon>ecological metagenomes</taxon>
    </lineage>
</organism>
<feature type="domain" description="GGDEF" evidence="3">
    <location>
        <begin position="385"/>
        <end position="519"/>
    </location>
</feature>
<keyword evidence="1" id="KW-0812">Transmembrane</keyword>
<dbReference type="NCBIfam" id="TIGR00254">
    <property type="entry name" value="GGDEF"/>
    <property type="match status" value="1"/>
</dbReference>